<dbReference type="GeneID" id="41992900"/>
<dbReference type="InterPro" id="IPR010730">
    <property type="entry name" value="HET"/>
</dbReference>
<gene>
    <name evidence="2" type="ORF">FIESC28_03455</name>
</gene>
<organism evidence="2 3">
    <name type="scientific">Fusarium coffeatum</name>
    <dbReference type="NCBI Taxonomy" id="231269"/>
    <lineage>
        <taxon>Eukaryota</taxon>
        <taxon>Fungi</taxon>
        <taxon>Dikarya</taxon>
        <taxon>Ascomycota</taxon>
        <taxon>Pezizomycotina</taxon>
        <taxon>Sordariomycetes</taxon>
        <taxon>Hypocreomycetidae</taxon>
        <taxon>Hypocreales</taxon>
        <taxon>Nectriaceae</taxon>
        <taxon>Fusarium</taxon>
        <taxon>Fusarium incarnatum-equiseti species complex</taxon>
    </lineage>
</organism>
<proteinExistence type="predicted"/>
<feature type="domain" description="Heterokaryon incompatibility" evidence="1">
    <location>
        <begin position="45"/>
        <end position="224"/>
    </location>
</feature>
<dbReference type="Pfam" id="PF06985">
    <property type="entry name" value="HET"/>
    <property type="match status" value="1"/>
</dbReference>
<dbReference type="OrthoDB" id="2157530at2759"/>
<dbReference type="PANTHER" id="PTHR24148">
    <property type="entry name" value="ANKYRIN REPEAT DOMAIN-CONTAINING PROTEIN 39 HOMOLOG-RELATED"/>
    <property type="match status" value="1"/>
</dbReference>
<dbReference type="PANTHER" id="PTHR24148:SF79">
    <property type="entry name" value="HETEROKARYON INCOMPATIBILITY DOMAIN-CONTAINING PROTEIN"/>
    <property type="match status" value="1"/>
</dbReference>
<dbReference type="EMBL" id="QKXC01000070">
    <property type="protein sequence ID" value="RBR23750.1"/>
    <property type="molecule type" value="Genomic_DNA"/>
</dbReference>
<reference evidence="2 3" key="1">
    <citation type="submission" date="2018-06" db="EMBL/GenBank/DDBJ databases">
        <title>Fusarium incarnatum-equiseti species complex species 28.</title>
        <authorList>
            <person name="Gardiner D.M."/>
        </authorList>
    </citation>
    <scope>NUCLEOTIDE SEQUENCE [LARGE SCALE GENOMIC DNA]</scope>
    <source>
        <strain evidence="2 3">FIESC_28</strain>
    </source>
</reference>
<dbReference type="RefSeq" id="XP_031018341.1">
    <property type="nucleotide sequence ID" value="XM_031157604.1"/>
</dbReference>
<keyword evidence="3" id="KW-1185">Reference proteome</keyword>
<protein>
    <recommendedName>
        <fullName evidence="1">Heterokaryon incompatibility domain-containing protein</fullName>
    </recommendedName>
</protein>
<dbReference type="Proteomes" id="UP000253153">
    <property type="component" value="Unassembled WGS sequence"/>
</dbReference>
<comment type="caution">
    <text evidence="2">The sequence shown here is derived from an EMBL/GenBank/DDBJ whole genome shotgun (WGS) entry which is preliminary data.</text>
</comment>
<accession>A0A366S501</accession>
<evidence type="ECO:0000313" key="2">
    <source>
        <dbReference type="EMBL" id="RBR23750.1"/>
    </source>
</evidence>
<evidence type="ECO:0000259" key="1">
    <source>
        <dbReference type="Pfam" id="PF06985"/>
    </source>
</evidence>
<dbReference type="InterPro" id="IPR052895">
    <property type="entry name" value="HetReg/Transcr_Mod"/>
</dbReference>
<dbReference type="AlphaFoldDB" id="A0A366S501"/>
<name>A0A366S501_9HYPO</name>
<evidence type="ECO:0000313" key="3">
    <source>
        <dbReference type="Proteomes" id="UP000253153"/>
    </source>
</evidence>
<sequence length="511" mass="57903">MDPNLLYTRLDPSKKQIRLLQITTTSPRISCRLSTSSLNDDTAFCALTYVWGDPMNQREVWVNDTRVSVTNNLVEALTDVQEVSRGQGVPELRLWVDAICINQSDDIEKNHQVPLMKDIYSAAAMTFSFLGSSPSTSDLCSALDCFSVIASRLENGDYSTKQGNDSIILKLFEDLPLDPAKSELPHPEVPEIGIALPSWNSQLTEYASLLKSLAYWKRAWIFQELVLSRKTILFYKDRCIEFENFAKISEWASNISAGPKPSIIHPLTWYFILSLAYRAVRVTRLVRNVLYQYRTQTSDRKRNTPTIRQLGHYAMHLQATNPKDYVYALLGISGLEIVPRYETTVAVASVYVEFCAKQMEHNYSDPLKFLNKSGLANGNPGHHNLPSWVPNLPIGGTEKDFAMIKSFSDLDTVQTWSEFTGHSDKTFIQNHSLFLSSLLIDSVDDVSEPRPSYGDKRSLLEYVLSIFKMLDRAFQDSKDSFCNDCHPFLKLTSAFYQTRITSSDWDGASVL</sequence>